<accession>A0A4U1JEU3</accession>
<keyword evidence="4 9" id="KW-0812">Transmembrane</keyword>
<evidence type="ECO:0000256" key="6">
    <source>
        <dbReference type="ARBA" id="ARBA00022801"/>
    </source>
</evidence>
<comment type="function">
    <text evidence="9 10">This protein specifically catalyzes the removal of signal peptides from prolipoproteins.</text>
</comment>
<feature type="transmembrane region" description="Helical" evidence="9">
    <location>
        <begin position="45"/>
        <end position="66"/>
    </location>
</feature>
<dbReference type="RefSeq" id="WP_136929759.1">
    <property type="nucleotide sequence ID" value="NZ_SSMQ01000013.1"/>
</dbReference>
<evidence type="ECO:0000256" key="3">
    <source>
        <dbReference type="ARBA" id="ARBA00022670"/>
    </source>
</evidence>
<evidence type="ECO:0000256" key="4">
    <source>
        <dbReference type="ARBA" id="ARBA00022692"/>
    </source>
</evidence>
<dbReference type="AlphaFoldDB" id="A0A4U1JEU3"/>
<dbReference type="UniPathway" id="UPA00665"/>
<dbReference type="PANTHER" id="PTHR33695:SF1">
    <property type="entry name" value="LIPOPROTEIN SIGNAL PEPTIDASE"/>
    <property type="match status" value="1"/>
</dbReference>
<dbReference type="NCBIfam" id="TIGR00077">
    <property type="entry name" value="lspA"/>
    <property type="match status" value="1"/>
</dbReference>
<evidence type="ECO:0000256" key="8">
    <source>
        <dbReference type="ARBA" id="ARBA00023136"/>
    </source>
</evidence>
<keyword evidence="5 9" id="KW-0064">Aspartyl protease</keyword>
<evidence type="ECO:0000256" key="12">
    <source>
        <dbReference type="SAM" id="MobiDB-lite"/>
    </source>
</evidence>
<feature type="region of interest" description="Disordered" evidence="12">
    <location>
        <begin position="1"/>
        <end position="36"/>
    </location>
</feature>
<comment type="similarity">
    <text evidence="1 9 11">Belongs to the peptidase A8 family.</text>
</comment>
<gene>
    <name evidence="9 13" type="primary">lspA</name>
    <name evidence="13" type="ORF">E8A74_15395</name>
</gene>
<keyword evidence="14" id="KW-1185">Reference proteome</keyword>
<feature type="active site" evidence="9">
    <location>
        <position position="197"/>
    </location>
</feature>
<dbReference type="GO" id="GO:0005886">
    <property type="term" value="C:plasma membrane"/>
    <property type="evidence" value="ECO:0007669"/>
    <property type="project" value="UniProtKB-SubCell"/>
</dbReference>
<evidence type="ECO:0000313" key="14">
    <source>
        <dbReference type="Proteomes" id="UP000309215"/>
    </source>
</evidence>
<evidence type="ECO:0000256" key="2">
    <source>
        <dbReference type="ARBA" id="ARBA00022475"/>
    </source>
</evidence>
<dbReference type="Pfam" id="PF01252">
    <property type="entry name" value="Peptidase_A8"/>
    <property type="match status" value="1"/>
</dbReference>
<evidence type="ECO:0000256" key="11">
    <source>
        <dbReference type="RuleBase" id="RU004181"/>
    </source>
</evidence>
<dbReference type="PROSITE" id="PS00855">
    <property type="entry name" value="SPASE_II"/>
    <property type="match status" value="1"/>
</dbReference>
<dbReference type="GO" id="GO:0004190">
    <property type="term" value="F:aspartic-type endopeptidase activity"/>
    <property type="evidence" value="ECO:0007669"/>
    <property type="project" value="UniProtKB-UniRule"/>
</dbReference>
<comment type="catalytic activity">
    <reaction evidence="9 10">
        <text>Release of signal peptides from bacterial membrane prolipoproteins. Hydrolyzes -Xaa-Yaa-Zaa-|-(S,diacylglyceryl)Cys-, in which Xaa is hydrophobic (preferably Leu), and Yaa (Ala or Ser) and Zaa (Gly or Ala) have small, neutral side chains.</text>
        <dbReference type="EC" id="3.4.23.36"/>
    </reaction>
</comment>
<keyword evidence="7 9" id="KW-1133">Transmembrane helix</keyword>
<keyword evidence="3 9" id="KW-0645">Protease</keyword>
<proteinExistence type="inferred from homology"/>
<comment type="caution">
    <text evidence="9">Lacks conserved residue(s) required for the propagation of feature annotation.</text>
</comment>
<evidence type="ECO:0000256" key="9">
    <source>
        <dbReference type="HAMAP-Rule" id="MF_00161"/>
    </source>
</evidence>
<evidence type="ECO:0000256" key="7">
    <source>
        <dbReference type="ARBA" id="ARBA00022989"/>
    </source>
</evidence>
<dbReference type="PANTHER" id="PTHR33695">
    <property type="entry name" value="LIPOPROTEIN SIGNAL PEPTIDASE"/>
    <property type="match status" value="1"/>
</dbReference>
<comment type="caution">
    <text evidence="13">The sequence shown here is derived from an EMBL/GenBank/DDBJ whole genome shotgun (WGS) entry which is preliminary data.</text>
</comment>
<feature type="compositionally biased region" description="Low complexity" evidence="12">
    <location>
        <begin position="21"/>
        <end position="36"/>
    </location>
</feature>
<evidence type="ECO:0000256" key="1">
    <source>
        <dbReference type="ARBA" id="ARBA00006139"/>
    </source>
</evidence>
<dbReference type="InterPro" id="IPR001872">
    <property type="entry name" value="Peptidase_A8"/>
</dbReference>
<keyword evidence="2 9" id="KW-1003">Cell membrane</keyword>
<feature type="active site" evidence="9">
    <location>
        <position position="162"/>
    </location>
</feature>
<dbReference type="GO" id="GO:0006508">
    <property type="term" value="P:proteolysis"/>
    <property type="evidence" value="ECO:0007669"/>
    <property type="project" value="UniProtKB-KW"/>
</dbReference>
<feature type="transmembrane region" description="Helical" evidence="9">
    <location>
        <begin position="110"/>
        <end position="127"/>
    </location>
</feature>
<dbReference type="Proteomes" id="UP000309215">
    <property type="component" value="Unassembled WGS sequence"/>
</dbReference>
<name>A0A4U1JEU3_9BACT</name>
<feature type="transmembrane region" description="Helical" evidence="9">
    <location>
        <begin position="193"/>
        <end position="213"/>
    </location>
</feature>
<dbReference type="EC" id="3.4.23.36" evidence="9"/>
<dbReference type="HAMAP" id="MF_00161">
    <property type="entry name" value="LspA"/>
    <property type="match status" value="1"/>
</dbReference>
<dbReference type="OrthoDB" id="9810259at2"/>
<dbReference type="PRINTS" id="PR00781">
    <property type="entry name" value="LIPOSIGPTASE"/>
</dbReference>
<dbReference type="EMBL" id="SSMQ01000013">
    <property type="protein sequence ID" value="TKD08663.1"/>
    <property type="molecule type" value="Genomic_DNA"/>
</dbReference>
<comment type="pathway">
    <text evidence="9">Protein modification; lipoprotein biosynthesis (signal peptide cleavage).</text>
</comment>
<sequence>MTEEKSEEQEAAHTAAEGSNEPSAEAPETGAGEAPKAAPPYRASYVFLGVVAIVTLALDLGSKWWAVQNLDKPFARVDLIKGYLSLALAHNRGGAWGLLQDQSENVRRPFFVLVSVVAIAFIVSLYRKLAPNQTALRWGLPLVLGGALGNLVDRIRYGHVIDFIDMYIGNGTGLDKLVESISGPMREYHWPTYNIADIAIVAGVILMGVDMFTSRKKSAPPKKAEEASS</sequence>
<protein>
    <recommendedName>
        <fullName evidence="9">Lipoprotein signal peptidase</fullName>
        <ecNumber evidence="9">3.4.23.36</ecNumber>
    </recommendedName>
    <alternativeName>
        <fullName evidence="9">Prolipoprotein signal peptidase</fullName>
    </alternativeName>
    <alternativeName>
        <fullName evidence="9">Signal peptidase II</fullName>
        <shortName evidence="9">SPase II</shortName>
    </alternativeName>
</protein>
<organism evidence="13 14">
    <name type="scientific">Polyangium fumosum</name>
    <dbReference type="NCBI Taxonomy" id="889272"/>
    <lineage>
        <taxon>Bacteria</taxon>
        <taxon>Pseudomonadati</taxon>
        <taxon>Myxococcota</taxon>
        <taxon>Polyangia</taxon>
        <taxon>Polyangiales</taxon>
        <taxon>Polyangiaceae</taxon>
        <taxon>Polyangium</taxon>
    </lineage>
</organism>
<comment type="subcellular location">
    <subcellularLocation>
        <location evidence="9">Cell membrane</location>
        <topology evidence="9">Multi-pass membrane protein</topology>
    </subcellularLocation>
</comment>
<evidence type="ECO:0000313" key="13">
    <source>
        <dbReference type="EMBL" id="TKD08663.1"/>
    </source>
</evidence>
<keyword evidence="6 9" id="KW-0378">Hydrolase</keyword>
<evidence type="ECO:0000256" key="10">
    <source>
        <dbReference type="RuleBase" id="RU000594"/>
    </source>
</evidence>
<evidence type="ECO:0000256" key="5">
    <source>
        <dbReference type="ARBA" id="ARBA00022750"/>
    </source>
</evidence>
<reference evidence="13 14" key="1">
    <citation type="submission" date="2019-04" db="EMBL/GenBank/DDBJ databases">
        <authorList>
            <person name="Li Y."/>
            <person name="Wang J."/>
        </authorList>
    </citation>
    <scope>NUCLEOTIDE SEQUENCE [LARGE SCALE GENOMIC DNA]</scope>
    <source>
        <strain evidence="13 14">DSM 14668</strain>
    </source>
</reference>
<keyword evidence="8 9" id="KW-0472">Membrane</keyword>